<evidence type="ECO:0000313" key="16">
    <source>
        <dbReference type="Proteomes" id="UP000250675"/>
    </source>
</evidence>
<evidence type="ECO:0000313" key="19">
    <source>
        <dbReference type="Proteomes" id="UP000254387"/>
    </source>
</evidence>
<keyword evidence="4 9" id="KW-0812">Transmembrane</keyword>
<evidence type="ECO:0000313" key="15">
    <source>
        <dbReference type="EMBL" id="STW25902.1"/>
    </source>
</evidence>
<dbReference type="InterPro" id="IPR003593">
    <property type="entry name" value="AAA+_ATPase"/>
</dbReference>
<dbReference type="FunFam" id="3.40.50.300:FF:000221">
    <property type="entry name" value="Multidrug ABC transporter ATP-binding protein"/>
    <property type="match status" value="1"/>
</dbReference>
<dbReference type="EMBL" id="UGMN01000002">
    <property type="protein sequence ID" value="STU78961.1"/>
    <property type="molecule type" value="Genomic_DNA"/>
</dbReference>
<sequence>MMRIYHNMIAVAGEFAAPFRRTLACAVVAAMLQAAGWIITLPLFSLVLTPGALPVRDILSWLVVLIVLLLLEGMVRWREMAFVYDYWHRVTEAMRQRLAHRLRAMPLEQLARRKSGDLATILGNNVTFAATALSSLATLAIQLVVVPAVVLVLIFTLDWRLGALLLAGTGLIVPLIRRAQRDANQDFLRIDEVDAAASAAIVEYVQAQAMLRVSGRSGLNAPCLRGVFAHQHQVQHQSGNTARLIAKAQLIIQLTLVATVALGMGLCATQQLPLASLLCLTVLVAQMVEPLTLGLSMVRLFELADAALQRVNAVLNEADLVTELPLHQPQHFAITLNNVSFHYQQQEKPALQDVTLHIAEKSLTALVGPSGGGKTTLTRLMSRFADPQQGTITLGGAELKHIPPDQLLAQVSVVFQDVWLMDDTLANNIALGKPHATQEEIINAARKAHIHHVIESLPQGYETRAGEAGGALSGGERQRVAIARAILKDAPVVLLDEPTSSLDSESEYYVQQAIDALVADKTVVIVAHRLSTIRAADQIAFIEQGRCVECGDHASLMAIKEGRYRALIEAQHHALDR</sequence>
<dbReference type="PROSITE" id="PS50929">
    <property type="entry name" value="ABC_TM1F"/>
    <property type="match status" value="1"/>
</dbReference>
<dbReference type="Gene3D" id="3.40.50.300">
    <property type="entry name" value="P-loop containing nucleotide triphosphate hydrolases"/>
    <property type="match status" value="1"/>
</dbReference>
<keyword evidence="3" id="KW-1003">Cell membrane</keyword>
<evidence type="ECO:0000313" key="18">
    <source>
        <dbReference type="Proteomes" id="UP000254141"/>
    </source>
</evidence>
<evidence type="ECO:0000313" key="12">
    <source>
        <dbReference type="EMBL" id="SPX51641.1"/>
    </source>
</evidence>
<keyword evidence="5" id="KW-0547">Nucleotide-binding</keyword>
<evidence type="ECO:0000256" key="8">
    <source>
        <dbReference type="ARBA" id="ARBA00023136"/>
    </source>
</evidence>
<dbReference type="GO" id="GO:0005524">
    <property type="term" value="F:ATP binding"/>
    <property type="evidence" value="ECO:0007669"/>
    <property type="project" value="UniProtKB-KW"/>
</dbReference>
<evidence type="ECO:0000313" key="17">
    <source>
        <dbReference type="Proteomes" id="UP000251123"/>
    </source>
</evidence>
<feature type="domain" description="ABC transmembrane type-1" evidence="11">
    <location>
        <begin position="23"/>
        <end position="303"/>
    </location>
</feature>
<dbReference type="InterPro" id="IPR003439">
    <property type="entry name" value="ABC_transporter-like_ATP-bd"/>
</dbReference>
<organism evidence="12 17">
    <name type="scientific">Klebsiella pneumoniae</name>
    <dbReference type="NCBI Taxonomy" id="573"/>
    <lineage>
        <taxon>Bacteria</taxon>
        <taxon>Pseudomonadati</taxon>
        <taxon>Pseudomonadota</taxon>
        <taxon>Gammaproteobacteria</taxon>
        <taxon>Enterobacterales</taxon>
        <taxon>Enterobacteriaceae</taxon>
        <taxon>Klebsiella/Raoultella group</taxon>
        <taxon>Klebsiella</taxon>
        <taxon>Klebsiella pneumoniae complex</taxon>
    </lineage>
</organism>
<dbReference type="SMART" id="SM00382">
    <property type="entry name" value="AAA"/>
    <property type="match status" value="1"/>
</dbReference>
<dbReference type="EC" id="3.6.3.-" evidence="12 15"/>
<protein>
    <submittedName>
        <fullName evidence="12 15">ABC transporter protein</fullName>
        <ecNumber evidence="12 15">3.6.3.-</ecNumber>
    </submittedName>
</protein>
<dbReference type="GO" id="GO:0140359">
    <property type="term" value="F:ABC-type transporter activity"/>
    <property type="evidence" value="ECO:0007669"/>
    <property type="project" value="InterPro"/>
</dbReference>
<feature type="transmembrane region" description="Helical" evidence="9">
    <location>
        <begin position="21"/>
        <end position="46"/>
    </location>
</feature>
<dbReference type="Proteomes" id="UP000254141">
    <property type="component" value="Unassembled WGS sequence"/>
</dbReference>
<dbReference type="InterPro" id="IPR036640">
    <property type="entry name" value="ABC1_TM_sf"/>
</dbReference>
<dbReference type="InterPro" id="IPR027417">
    <property type="entry name" value="P-loop_NTPase"/>
</dbReference>
<evidence type="ECO:0000259" key="10">
    <source>
        <dbReference type="PROSITE" id="PS50893"/>
    </source>
</evidence>
<dbReference type="GO" id="GO:0016887">
    <property type="term" value="F:ATP hydrolysis activity"/>
    <property type="evidence" value="ECO:0007669"/>
    <property type="project" value="InterPro"/>
</dbReference>
<dbReference type="InterPro" id="IPR017871">
    <property type="entry name" value="ABC_transporter-like_CS"/>
</dbReference>
<evidence type="ECO:0000256" key="3">
    <source>
        <dbReference type="ARBA" id="ARBA00022475"/>
    </source>
</evidence>
<feature type="transmembrane region" description="Helical" evidence="9">
    <location>
        <begin position="244"/>
        <end position="266"/>
    </location>
</feature>
<dbReference type="SUPFAM" id="SSF52540">
    <property type="entry name" value="P-loop containing nucleoside triphosphate hydrolases"/>
    <property type="match status" value="1"/>
</dbReference>
<dbReference type="PROSITE" id="PS00211">
    <property type="entry name" value="ABC_TRANSPORTER_1"/>
    <property type="match status" value="1"/>
</dbReference>
<feature type="transmembrane region" description="Helical" evidence="9">
    <location>
        <begin position="161"/>
        <end position="179"/>
    </location>
</feature>
<keyword evidence="7 9" id="KW-1133">Transmembrane helix</keyword>
<reference evidence="16 17" key="1">
    <citation type="submission" date="2018-06" db="EMBL/GenBank/DDBJ databases">
        <authorList>
            <consortium name="Pathogen Informatics"/>
            <person name="Doyle S."/>
        </authorList>
    </citation>
    <scope>NUCLEOTIDE SEQUENCE [LARGE SCALE GENOMIC DNA]</scope>
    <source>
        <strain evidence="15 18">NCTC5051</strain>
        <strain evidence="14 19">NCTC5053</strain>
        <strain evidence="12 17">NCTC9601</strain>
        <strain evidence="13 16">NCTC9645</strain>
    </source>
</reference>
<dbReference type="GO" id="GO:0034040">
    <property type="term" value="F:ATPase-coupled lipid transmembrane transporter activity"/>
    <property type="evidence" value="ECO:0007669"/>
    <property type="project" value="TreeGrafter"/>
</dbReference>
<dbReference type="Pfam" id="PF00664">
    <property type="entry name" value="ABC_membrane"/>
    <property type="match status" value="1"/>
</dbReference>
<accession>A0A2X1SCL4</accession>
<dbReference type="SUPFAM" id="SSF90123">
    <property type="entry name" value="ABC transporter transmembrane region"/>
    <property type="match status" value="1"/>
</dbReference>
<evidence type="ECO:0000256" key="9">
    <source>
        <dbReference type="SAM" id="Phobius"/>
    </source>
</evidence>
<gene>
    <name evidence="12" type="primary">ybtQ_1</name>
    <name evidence="13" type="synonym">ybtQ</name>
    <name evidence="15" type="synonym">ybtQ_3</name>
    <name evidence="15" type="ORF">NCTC5051_05696</name>
    <name evidence="14" type="ORF">NCTC5053_00279</name>
    <name evidence="12" type="ORF">NCTC9601_00210</name>
    <name evidence="13" type="ORF">NCTC9645_06465</name>
</gene>
<proteinExistence type="predicted"/>
<dbReference type="PROSITE" id="PS50893">
    <property type="entry name" value="ABC_TRANSPORTER_2"/>
    <property type="match status" value="1"/>
</dbReference>
<evidence type="ECO:0000313" key="13">
    <source>
        <dbReference type="EMBL" id="SQC88320.1"/>
    </source>
</evidence>
<keyword evidence="2" id="KW-0813">Transport</keyword>
<evidence type="ECO:0000256" key="4">
    <source>
        <dbReference type="ARBA" id="ARBA00022692"/>
    </source>
</evidence>
<dbReference type="AlphaFoldDB" id="A0A2X1SCL4"/>
<name>A0A2X1SCL4_KLEPN</name>
<keyword evidence="12" id="KW-0378">Hydrolase</keyword>
<keyword evidence="8 9" id="KW-0472">Membrane</keyword>
<feature type="domain" description="ABC transporter" evidence="10">
    <location>
        <begin position="334"/>
        <end position="569"/>
    </location>
</feature>
<dbReference type="InterPro" id="IPR011527">
    <property type="entry name" value="ABC1_TM_dom"/>
</dbReference>
<dbReference type="PANTHER" id="PTHR24221">
    <property type="entry name" value="ATP-BINDING CASSETTE SUB-FAMILY B"/>
    <property type="match status" value="1"/>
</dbReference>
<dbReference type="PANTHER" id="PTHR24221:SF397">
    <property type="entry name" value="ABC TRANSPORTER, ATP-BINDING TRANSMEMBRANE PROTEIN"/>
    <property type="match status" value="1"/>
</dbReference>
<evidence type="ECO:0000313" key="14">
    <source>
        <dbReference type="EMBL" id="STU78961.1"/>
    </source>
</evidence>
<dbReference type="EMBL" id="UASO01000011">
    <property type="protein sequence ID" value="SQC88320.1"/>
    <property type="molecule type" value="Genomic_DNA"/>
</dbReference>
<evidence type="ECO:0000256" key="2">
    <source>
        <dbReference type="ARBA" id="ARBA00022448"/>
    </source>
</evidence>
<dbReference type="Pfam" id="PF00005">
    <property type="entry name" value="ABC_tran"/>
    <property type="match status" value="1"/>
</dbReference>
<dbReference type="Proteomes" id="UP000250675">
    <property type="component" value="Unassembled WGS sequence"/>
</dbReference>
<evidence type="ECO:0000256" key="5">
    <source>
        <dbReference type="ARBA" id="ARBA00022741"/>
    </source>
</evidence>
<dbReference type="GO" id="GO:0005886">
    <property type="term" value="C:plasma membrane"/>
    <property type="evidence" value="ECO:0007669"/>
    <property type="project" value="UniProtKB-SubCell"/>
</dbReference>
<evidence type="ECO:0000259" key="11">
    <source>
        <dbReference type="PROSITE" id="PS50929"/>
    </source>
</evidence>
<evidence type="ECO:0000256" key="1">
    <source>
        <dbReference type="ARBA" id="ARBA00004651"/>
    </source>
</evidence>
<feature type="transmembrane region" description="Helical" evidence="9">
    <location>
        <begin position="58"/>
        <end position="75"/>
    </location>
</feature>
<keyword evidence="6" id="KW-0067">ATP-binding</keyword>
<evidence type="ECO:0000256" key="7">
    <source>
        <dbReference type="ARBA" id="ARBA00022989"/>
    </source>
</evidence>
<dbReference type="EMBL" id="UASN01000002">
    <property type="protein sequence ID" value="SPX51641.1"/>
    <property type="molecule type" value="Genomic_DNA"/>
</dbReference>
<dbReference type="Proteomes" id="UP000254387">
    <property type="component" value="Unassembled WGS sequence"/>
</dbReference>
<comment type="subcellular location">
    <subcellularLocation>
        <location evidence="1">Cell membrane</location>
        <topology evidence="1">Multi-pass membrane protein</topology>
    </subcellularLocation>
</comment>
<dbReference type="Proteomes" id="UP000251123">
    <property type="component" value="Unassembled WGS sequence"/>
</dbReference>
<dbReference type="EMBL" id="UGLU01000003">
    <property type="protein sequence ID" value="STW25902.1"/>
    <property type="molecule type" value="Genomic_DNA"/>
</dbReference>
<evidence type="ECO:0000256" key="6">
    <source>
        <dbReference type="ARBA" id="ARBA00022840"/>
    </source>
</evidence>
<dbReference type="InterPro" id="IPR039421">
    <property type="entry name" value="Type_1_exporter"/>
</dbReference>
<dbReference type="Gene3D" id="1.20.1560.10">
    <property type="entry name" value="ABC transporter type 1, transmembrane domain"/>
    <property type="match status" value="1"/>
</dbReference>
<feature type="transmembrane region" description="Helical" evidence="9">
    <location>
        <begin position="122"/>
        <end position="155"/>
    </location>
</feature>